<comment type="cofactor">
    <cofactor evidence="8">
        <name>[4Fe-4S] cluster</name>
        <dbReference type="ChEBI" id="CHEBI:49883"/>
    </cofactor>
    <text evidence="8">Binds 1 [4Fe-4S] cluster. The cluster is coordinated with 3 cysteines and an exchangeable S-adenosyl-L-methionine.</text>
</comment>
<dbReference type="SUPFAM" id="SSF102114">
    <property type="entry name" value="Radical SAM enzymes"/>
    <property type="match status" value="1"/>
</dbReference>
<feature type="domain" description="Radical SAM core" evidence="9">
    <location>
        <begin position="20"/>
        <end position="244"/>
    </location>
</feature>
<dbReference type="Pfam" id="PF04055">
    <property type="entry name" value="Radical_SAM"/>
    <property type="match status" value="1"/>
</dbReference>
<keyword evidence="2 8" id="KW-0949">S-adenosyl-L-methionine</keyword>
<evidence type="ECO:0000256" key="1">
    <source>
        <dbReference type="ARBA" id="ARBA00022485"/>
    </source>
</evidence>
<dbReference type="PIRSF" id="PIRSF000370">
    <property type="entry name" value="QueE"/>
    <property type="match status" value="1"/>
</dbReference>
<feature type="binding site" evidence="8">
    <location>
        <position position="40"/>
    </location>
    <ligand>
        <name>[4Fe-4S] cluster</name>
        <dbReference type="ChEBI" id="CHEBI:49883"/>
        <note>4Fe-4S-S-AdoMet</note>
    </ligand>
</feature>
<keyword evidence="11" id="KW-1185">Reference proteome</keyword>
<keyword evidence="3 8" id="KW-0479">Metal-binding</keyword>
<dbReference type="EC" id="4.3.99.3" evidence="8"/>
<comment type="catalytic activity">
    <reaction evidence="8">
        <text>6-carboxy-5,6,7,8-tetrahydropterin + H(+) = 7-carboxy-7-carbaguanine + NH4(+)</text>
        <dbReference type="Rhea" id="RHEA:27974"/>
        <dbReference type="ChEBI" id="CHEBI:15378"/>
        <dbReference type="ChEBI" id="CHEBI:28938"/>
        <dbReference type="ChEBI" id="CHEBI:61032"/>
        <dbReference type="ChEBI" id="CHEBI:61036"/>
        <dbReference type="EC" id="4.3.99.3"/>
    </reaction>
</comment>
<comment type="subunit">
    <text evidence="8">Homodimer.</text>
</comment>
<dbReference type="EMBL" id="FNHB01000001">
    <property type="protein sequence ID" value="SDL67789.1"/>
    <property type="molecule type" value="Genomic_DNA"/>
</dbReference>
<dbReference type="InterPro" id="IPR007197">
    <property type="entry name" value="rSAM"/>
</dbReference>
<dbReference type="GO" id="GO:0000287">
    <property type="term" value="F:magnesium ion binding"/>
    <property type="evidence" value="ECO:0007669"/>
    <property type="project" value="UniProtKB-UniRule"/>
</dbReference>
<evidence type="ECO:0000256" key="7">
    <source>
        <dbReference type="ARBA" id="ARBA00023239"/>
    </source>
</evidence>
<name>A0A1G9M0M2_9FIRM</name>
<accession>A0A1G9M0M2</accession>
<comment type="cofactor">
    <cofactor evidence="8">
        <name>Mg(2+)</name>
        <dbReference type="ChEBI" id="CHEBI:18420"/>
    </cofactor>
</comment>
<gene>
    <name evidence="8" type="primary">queE</name>
    <name evidence="10" type="ORF">SAMN04488502_101526</name>
</gene>
<organism evidence="10 11">
    <name type="scientific">Dendrosporobacter quercicolus</name>
    <dbReference type="NCBI Taxonomy" id="146817"/>
    <lineage>
        <taxon>Bacteria</taxon>
        <taxon>Bacillati</taxon>
        <taxon>Bacillota</taxon>
        <taxon>Negativicutes</taxon>
        <taxon>Selenomonadales</taxon>
        <taxon>Sporomusaceae</taxon>
        <taxon>Dendrosporobacter</taxon>
    </lineage>
</organism>
<evidence type="ECO:0000256" key="6">
    <source>
        <dbReference type="ARBA" id="ARBA00023014"/>
    </source>
</evidence>
<dbReference type="Gene3D" id="3.20.20.70">
    <property type="entry name" value="Aldolase class I"/>
    <property type="match status" value="1"/>
</dbReference>
<proteinExistence type="inferred from homology"/>
<evidence type="ECO:0000256" key="8">
    <source>
        <dbReference type="HAMAP-Rule" id="MF_00917"/>
    </source>
</evidence>
<comment type="function">
    <text evidence="8">Catalyzes the complex heterocyclic radical-mediated conversion of 6-carboxy-5,6,7,8-tetrahydropterin (CPH4) to 7-carboxy-7-deazaguanine (CDG), a step common to the biosynthetic pathways of all 7-deazapurine-containing compounds.</text>
</comment>
<dbReference type="GO" id="GO:0008616">
    <property type="term" value="P:tRNA queuosine(34) biosynthetic process"/>
    <property type="evidence" value="ECO:0007669"/>
    <property type="project" value="UniProtKB-UniRule"/>
</dbReference>
<dbReference type="UniPathway" id="UPA00391"/>
<protein>
    <recommendedName>
        <fullName evidence="8">7-carboxy-7-deazaguanine synthase</fullName>
        <shortName evidence="8">CDG synthase</shortName>
        <ecNumber evidence="8">4.3.99.3</ecNumber>
    </recommendedName>
    <alternativeName>
        <fullName evidence="8">Queuosine biosynthesis protein QueE</fullName>
    </alternativeName>
</protein>
<dbReference type="PANTHER" id="PTHR42836">
    <property type="entry name" value="7-CARBOXY-7-DEAZAGUANINE SYNTHASE"/>
    <property type="match status" value="1"/>
</dbReference>
<dbReference type="AlphaFoldDB" id="A0A1G9M0M2"/>
<sequence>MKDVVDLVEVFSSIQGEGKYVGCRQLFVRLAGCNLQCDYCDTPHSYVAAEHCRIEQTAGKRDFSNSANPVKVTALALAVNQMLRQPHHSVSLTGGEPLCQAEALQQLAAQINGRVYLETNGTLPQALKQVLPYIDIISMDIKLPKTTGRVLWREHSEFLSLARAKDVFVKLVIEEGMDIRHFDQAVKLIADIGRDILLVLQPVSPLNGCKAIVPEKIIEVHNRALLRLENVRVIPQTHKFIGQL</sequence>
<keyword evidence="7 8" id="KW-0456">Lyase</keyword>
<keyword evidence="6 8" id="KW-0411">Iron-sulfur</keyword>
<dbReference type="CDD" id="cd01335">
    <property type="entry name" value="Radical_SAM"/>
    <property type="match status" value="1"/>
</dbReference>
<dbReference type="STRING" id="146817.SAMN04488502_101526"/>
<dbReference type="GO" id="GO:1904047">
    <property type="term" value="F:S-adenosyl-L-methionine binding"/>
    <property type="evidence" value="ECO:0007669"/>
    <property type="project" value="UniProtKB-UniRule"/>
</dbReference>
<evidence type="ECO:0000256" key="4">
    <source>
        <dbReference type="ARBA" id="ARBA00022842"/>
    </source>
</evidence>
<keyword evidence="8" id="KW-0671">Queuosine biosynthesis</keyword>
<dbReference type="InterPro" id="IPR058240">
    <property type="entry name" value="rSAM_sf"/>
</dbReference>
<dbReference type="RefSeq" id="WP_092067983.1">
    <property type="nucleotide sequence ID" value="NZ_FNHB01000001.1"/>
</dbReference>
<dbReference type="SFLD" id="SFLDS00029">
    <property type="entry name" value="Radical_SAM"/>
    <property type="match status" value="1"/>
</dbReference>
<dbReference type="PROSITE" id="PS51918">
    <property type="entry name" value="RADICAL_SAM"/>
    <property type="match status" value="1"/>
</dbReference>
<evidence type="ECO:0000313" key="11">
    <source>
        <dbReference type="Proteomes" id="UP000214880"/>
    </source>
</evidence>
<dbReference type="PANTHER" id="PTHR42836:SF1">
    <property type="entry name" value="7-CARBOXY-7-DEAZAGUANINE SYNTHASE"/>
    <property type="match status" value="1"/>
</dbReference>
<feature type="binding site" evidence="8">
    <location>
        <position position="93"/>
    </location>
    <ligand>
        <name>substrate</name>
    </ligand>
</feature>
<comment type="cofactor">
    <cofactor evidence="8">
        <name>S-adenosyl-L-methionine</name>
        <dbReference type="ChEBI" id="CHEBI:59789"/>
    </cofactor>
    <text evidence="8">Binds 1 S-adenosyl-L-methionine per subunit.</text>
</comment>
<keyword evidence="1 8" id="KW-0004">4Fe-4S</keyword>
<dbReference type="InterPro" id="IPR024924">
    <property type="entry name" value="7-CO-7-deazaguanine_synth-like"/>
</dbReference>
<keyword evidence="5 8" id="KW-0408">Iron</keyword>
<feature type="binding site" evidence="8">
    <location>
        <position position="42"/>
    </location>
    <ligand>
        <name>Mg(2+)</name>
        <dbReference type="ChEBI" id="CHEBI:18420"/>
    </ligand>
</feature>
<dbReference type="GO" id="GO:0051539">
    <property type="term" value="F:4 iron, 4 sulfur cluster binding"/>
    <property type="evidence" value="ECO:0007669"/>
    <property type="project" value="UniProtKB-UniRule"/>
</dbReference>
<dbReference type="HAMAP" id="MF_00917">
    <property type="entry name" value="QueE"/>
    <property type="match status" value="1"/>
</dbReference>
<comment type="similarity">
    <text evidence="8">Belongs to the radical SAM superfamily. 7-carboxy-7-deazaguanine synthase family.</text>
</comment>
<evidence type="ECO:0000259" key="9">
    <source>
        <dbReference type="PROSITE" id="PS51918"/>
    </source>
</evidence>
<dbReference type="GO" id="GO:0016840">
    <property type="term" value="F:carbon-nitrogen lyase activity"/>
    <property type="evidence" value="ECO:0007669"/>
    <property type="project" value="UniProtKB-UniRule"/>
</dbReference>
<evidence type="ECO:0000256" key="2">
    <source>
        <dbReference type="ARBA" id="ARBA00022691"/>
    </source>
</evidence>
<feature type="binding site" evidence="8">
    <location>
        <position position="37"/>
    </location>
    <ligand>
        <name>[4Fe-4S] cluster</name>
        <dbReference type="ChEBI" id="CHEBI:49883"/>
        <note>4Fe-4S-S-AdoMet</note>
    </ligand>
</feature>
<feature type="binding site" evidence="8">
    <location>
        <position position="95"/>
    </location>
    <ligand>
        <name>S-adenosyl-L-methionine</name>
        <dbReference type="ChEBI" id="CHEBI:59789"/>
    </ligand>
</feature>
<dbReference type="OrthoDB" id="9792276at2"/>
<feature type="binding site" evidence="8">
    <location>
        <position position="33"/>
    </location>
    <ligand>
        <name>[4Fe-4S] cluster</name>
        <dbReference type="ChEBI" id="CHEBI:49883"/>
        <note>4Fe-4S-S-AdoMet</note>
    </ligand>
</feature>
<dbReference type="InterPro" id="IPR013785">
    <property type="entry name" value="Aldolase_TIM"/>
</dbReference>
<dbReference type="Proteomes" id="UP000214880">
    <property type="component" value="Unassembled WGS sequence"/>
</dbReference>
<feature type="binding site" evidence="8">
    <location>
        <position position="29"/>
    </location>
    <ligand>
        <name>substrate</name>
    </ligand>
</feature>
<feature type="binding site" evidence="8">
    <location>
        <begin position="14"/>
        <end position="16"/>
    </location>
    <ligand>
        <name>substrate</name>
    </ligand>
</feature>
<comment type="caution">
    <text evidence="8">Lacks conserved residue(s) required for the propagation of feature annotation.</text>
</comment>
<keyword evidence="4 8" id="KW-0460">Magnesium</keyword>
<evidence type="ECO:0000256" key="5">
    <source>
        <dbReference type="ARBA" id="ARBA00023004"/>
    </source>
</evidence>
<comment type="pathway">
    <text evidence="8">Purine metabolism; 7-cyano-7-deazaguanine biosynthesis.</text>
</comment>
<evidence type="ECO:0000256" key="3">
    <source>
        <dbReference type="ARBA" id="ARBA00022723"/>
    </source>
</evidence>
<evidence type="ECO:0000313" key="10">
    <source>
        <dbReference type="EMBL" id="SDL67789.1"/>
    </source>
</evidence>
<reference evidence="10 11" key="1">
    <citation type="submission" date="2016-10" db="EMBL/GenBank/DDBJ databases">
        <authorList>
            <person name="de Groot N.N."/>
        </authorList>
    </citation>
    <scope>NUCLEOTIDE SEQUENCE [LARGE SCALE GENOMIC DNA]</scope>
    <source>
        <strain evidence="10 11">DSM 1736</strain>
    </source>
</reference>
<feature type="binding site" evidence="8">
    <location>
        <begin position="39"/>
        <end position="41"/>
    </location>
    <ligand>
        <name>S-adenosyl-L-methionine</name>
        <dbReference type="ChEBI" id="CHEBI:59789"/>
    </ligand>
</feature>